<keyword evidence="2" id="KW-1185">Reference proteome</keyword>
<reference evidence="1" key="1">
    <citation type="submission" date="2021-03" db="EMBL/GenBank/DDBJ databases">
        <authorList>
            <person name="Bekaert M."/>
        </authorList>
    </citation>
    <scope>NUCLEOTIDE SEQUENCE</scope>
</reference>
<sequence>MCHQQSQSIQKNARNELATITATLIQQYIDVKYSTQELNLNDIAFRNVTMHFKHILKKMENLGYDTNLIKYLLDANSTVVLQRQKNCSAWIEREQQNKIKRLQQDLRMVEYERDKLAYFLKAGISKPVLTENEEFFMSLAAANMPMPFTRTTSVSVGKFTKLYEHIPDLIKMKHAINEQLVYLLDKQNMTCFNSYAISFRISTFDSCLNFARFVLYVETDYFFIYSTEMQGKMTEEIGIDRMKEIMFKILKTWDDTLNDKEREILIKEFLPADAQKAFKESKVPLLEFLWANHIKITTERISVSLYHGTKKGIFLYLLV</sequence>
<dbReference type="AlphaFoldDB" id="A0A8S3QB37"/>
<evidence type="ECO:0000313" key="2">
    <source>
        <dbReference type="Proteomes" id="UP000683360"/>
    </source>
</evidence>
<protein>
    <submittedName>
        <fullName evidence="1">Uncharacterized protein</fullName>
    </submittedName>
</protein>
<comment type="caution">
    <text evidence="1">The sequence shown here is derived from an EMBL/GenBank/DDBJ whole genome shotgun (WGS) entry which is preliminary data.</text>
</comment>
<proteinExistence type="predicted"/>
<dbReference type="EMBL" id="CAJPWZ010000408">
    <property type="protein sequence ID" value="CAG2192542.1"/>
    <property type="molecule type" value="Genomic_DNA"/>
</dbReference>
<evidence type="ECO:0000313" key="1">
    <source>
        <dbReference type="EMBL" id="CAG2192542.1"/>
    </source>
</evidence>
<dbReference type="Proteomes" id="UP000683360">
    <property type="component" value="Unassembled WGS sequence"/>
</dbReference>
<name>A0A8S3QB37_MYTED</name>
<accession>A0A8S3QB37</accession>
<gene>
    <name evidence="1" type="ORF">MEDL_7700</name>
</gene>
<organism evidence="1 2">
    <name type="scientific">Mytilus edulis</name>
    <name type="common">Blue mussel</name>
    <dbReference type="NCBI Taxonomy" id="6550"/>
    <lineage>
        <taxon>Eukaryota</taxon>
        <taxon>Metazoa</taxon>
        <taxon>Spiralia</taxon>
        <taxon>Lophotrochozoa</taxon>
        <taxon>Mollusca</taxon>
        <taxon>Bivalvia</taxon>
        <taxon>Autobranchia</taxon>
        <taxon>Pteriomorphia</taxon>
        <taxon>Mytilida</taxon>
        <taxon>Mytiloidea</taxon>
        <taxon>Mytilidae</taxon>
        <taxon>Mytilinae</taxon>
        <taxon>Mytilus</taxon>
    </lineage>
</organism>